<comment type="caution">
    <text evidence="1">The sequence shown here is derived from an EMBL/GenBank/DDBJ whole genome shotgun (WGS) entry which is preliminary data.</text>
</comment>
<sequence length="74" mass="8743">MEQLPEKNKKLQLDQLIFPPFRTETNVPRNELPIYSAETPHMPPFSPYRPIKPFPTYPSYQQITEILQKKTKGD</sequence>
<dbReference type="EMBL" id="JBHUIK010000001">
    <property type="protein sequence ID" value="MFD2212326.1"/>
    <property type="molecule type" value="Genomic_DNA"/>
</dbReference>
<dbReference type="RefSeq" id="WP_247342579.1">
    <property type="nucleotide sequence ID" value="NZ_CP095550.1"/>
</dbReference>
<protein>
    <recommendedName>
        <fullName evidence="3">Spore coat protein</fullName>
    </recommendedName>
</protein>
<gene>
    <name evidence="1" type="ORF">ACFSKK_01215</name>
</gene>
<evidence type="ECO:0008006" key="3">
    <source>
        <dbReference type="Google" id="ProtNLM"/>
    </source>
</evidence>
<dbReference type="Proteomes" id="UP001597318">
    <property type="component" value="Unassembled WGS sequence"/>
</dbReference>
<organism evidence="1 2">
    <name type="scientific">Metabacillus endolithicus</name>
    <dbReference type="NCBI Taxonomy" id="1535204"/>
    <lineage>
        <taxon>Bacteria</taxon>
        <taxon>Bacillati</taxon>
        <taxon>Bacillota</taxon>
        <taxon>Bacilli</taxon>
        <taxon>Bacillales</taxon>
        <taxon>Bacillaceae</taxon>
        <taxon>Metabacillus</taxon>
    </lineage>
</organism>
<evidence type="ECO:0000313" key="2">
    <source>
        <dbReference type="Proteomes" id="UP001597318"/>
    </source>
</evidence>
<reference evidence="2" key="1">
    <citation type="journal article" date="2019" name="Int. J. Syst. Evol. Microbiol.">
        <title>The Global Catalogue of Microorganisms (GCM) 10K type strain sequencing project: providing services to taxonomists for standard genome sequencing and annotation.</title>
        <authorList>
            <consortium name="The Broad Institute Genomics Platform"/>
            <consortium name="The Broad Institute Genome Sequencing Center for Infectious Disease"/>
            <person name="Wu L."/>
            <person name="Ma J."/>
        </authorList>
    </citation>
    <scope>NUCLEOTIDE SEQUENCE [LARGE SCALE GENOMIC DNA]</scope>
    <source>
        <strain evidence="2">CGMCC 1.15474</strain>
    </source>
</reference>
<evidence type="ECO:0000313" key="1">
    <source>
        <dbReference type="EMBL" id="MFD2212326.1"/>
    </source>
</evidence>
<proteinExistence type="predicted"/>
<accession>A0ABW5BS56</accession>
<name>A0ABW5BS56_9BACI</name>
<keyword evidence="2" id="KW-1185">Reference proteome</keyword>